<evidence type="ECO:0000313" key="1">
    <source>
        <dbReference type="EMBL" id="GAA0522734.1"/>
    </source>
</evidence>
<comment type="caution">
    <text evidence="1">The sequence shown here is derived from an EMBL/GenBank/DDBJ whole genome shotgun (WGS) entry which is preliminary data.</text>
</comment>
<gene>
    <name evidence="1" type="ORF">GCM10010390_26230</name>
</gene>
<evidence type="ECO:0000313" key="2">
    <source>
        <dbReference type="Proteomes" id="UP001501576"/>
    </source>
</evidence>
<sequence>MSRGPPLGAPFPHVAHCFNALALVPGAPELAWDQFLLPVDRQDESGALPDSVTHPEVLYGFGPERVVVTAALAAFLTLQLRELAAIS</sequence>
<dbReference type="EMBL" id="BAAABZ010000015">
    <property type="protein sequence ID" value="GAA0522734.1"/>
    <property type="molecule type" value="Genomic_DNA"/>
</dbReference>
<organism evidence="1 2">
    <name type="scientific">Streptomyces mordarskii</name>
    <dbReference type="NCBI Taxonomy" id="1226758"/>
    <lineage>
        <taxon>Bacteria</taxon>
        <taxon>Bacillati</taxon>
        <taxon>Actinomycetota</taxon>
        <taxon>Actinomycetes</taxon>
        <taxon>Kitasatosporales</taxon>
        <taxon>Streptomycetaceae</taxon>
        <taxon>Streptomyces</taxon>
    </lineage>
</organism>
<name>A0ABP3MQ03_9ACTN</name>
<reference evidence="2" key="1">
    <citation type="journal article" date="2019" name="Int. J. Syst. Evol. Microbiol.">
        <title>The Global Catalogue of Microorganisms (GCM) 10K type strain sequencing project: providing services to taxonomists for standard genome sequencing and annotation.</title>
        <authorList>
            <consortium name="The Broad Institute Genomics Platform"/>
            <consortium name="The Broad Institute Genome Sequencing Center for Infectious Disease"/>
            <person name="Wu L."/>
            <person name="Ma J."/>
        </authorList>
    </citation>
    <scope>NUCLEOTIDE SEQUENCE [LARGE SCALE GENOMIC DNA]</scope>
    <source>
        <strain evidence="2">JCM 5052</strain>
    </source>
</reference>
<dbReference type="Proteomes" id="UP001501576">
    <property type="component" value="Unassembled WGS sequence"/>
</dbReference>
<keyword evidence="2" id="KW-1185">Reference proteome</keyword>
<protein>
    <submittedName>
        <fullName evidence="1">Uncharacterized protein</fullName>
    </submittedName>
</protein>
<proteinExistence type="predicted"/>
<accession>A0ABP3MQ03</accession>